<dbReference type="GO" id="GO:0004672">
    <property type="term" value="F:protein kinase activity"/>
    <property type="evidence" value="ECO:0007669"/>
    <property type="project" value="InterPro"/>
</dbReference>
<keyword evidence="3" id="KW-0995">Kinetochore</keyword>
<dbReference type="Proteomes" id="UP000886998">
    <property type="component" value="Unassembled WGS sequence"/>
</dbReference>
<dbReference type="Pfam" id="PF00069">
    <property type="entry name" value="Pkinase"/>
    <property type="match status" value="1"/>
</dbReference>
<feature type="domain" description="BUB1 N-terminal" evidence="8">
    <location>
        <begin position="46"/>
        <end position="204"/>
    </location>
</feature>
<dbReference type="GO" id="GO:0005524">
    <property type="term" value="F:ATP binding"/>
    <property type="evidence" value="ECO:0007669"/>
    <property type="project" value="InterPro"/>
</dbReference>
<keyword evidence="5" id="KW-0175">Coiled coil</keyword>
<dbReference type="PROSITE" id="PS00108">
    <property type="entry name" value="PROTEIN_KINASE_ST"/>
    <property type="match status" value="1"/>
</dbReference>
<gene>
    <name evidence="9" type="primary">BUB1B</name>
    <name evidence="9" type="ORF">TNIN_286181</name>
</gene>
<dbReference type="PANTHER" id="PTHR14030">
    <property type="entry name" value="MITOTIC CHECKPOINT SERINE/THREONINE-PROTEIN KINASE BUB1"/>
    <property type="match status" value="1"/>
</dbReference>
<evidence type="ECO:0000256" key="5">
    <source>
        <dbReference type="SAM" id="Coils"/>
    </source>
</evidence>
<evidence type="ECO:0000313" key="10">
    <source>
        <dbReference type="Proteomes" id="UP000886998"/>
    </source>
</evidence>
<evidence type="ECO:0000259" key="8">
    <source>
        <dbReference type="PROSITE" id="PS51489"/>
    </source>
</evidence>
<evidence type="ECO:0000256" key="4">
    <source>
        <dbReference type="ARBA" id="ARBA00023328"/>
    </source>
</evidence>
<name>A0A8X6YHM9_9ARAC</name>
<evidence type="ECO:0000256" key="2">
    <source>
        <dbReference type="ARBA" id="ARBA00022454"/>
    </source>
</evidence>
<dbReference type="Gene3D" id="1.10.510.10">
    <property type="entry name" value="Transferase(Phosphotransferase) domain 1"/>
    <property type="match status" value="1"/>
</dbReference>
<dbReference type="FunFam" id="1.25.40.430:FF:000003">
    <property type="entry name" value="Checkpoint serine/threonine-protein kinase BUB1"/>
    <property type="match status" value="1"/>
</dbReference>
<evidence type="ECO:0000259" key="7">
    <source>
        <dbReference type="PROSITE" id="PS50011"/>
    </source>
</evidence>
<feature type="region of interest" description="Disordered" evidence="6">
    <location>
        <begin position="431"/>
        <end position="471"/>
    </location>
</feature>
<dbReference type="Pfam" id="PF08311">
    <property type="entry name" value="Mad3_BUB1_I"/>
    <property type="match status" value="1"/>
</dbReference>
<dbReference type="PROSITE" id="PS50011">
    <property type="entry name" value="PROTEIN_KINASE_DOM"/>
    <property type="match status" value="1"/>
</dbReference>
<evidence type="ECO:0000256" key="3">
    <source>
        <dbReference type="ARBA" id="ARBA00022838"/>
    </source>
</evidence>
<dbReference type="GO" id="GO:0000776">
    <property type="term" value="C:kinetochore"/>
    <property type="evidence" value="ECO:0007669"/>
    <property type="project" value="UniProtKB-KW"/>
</dbReference>
<keyword evidence="2" id="KW-0158">Chromosome</keyword>
<evidence type="ECO:0000256" key="6">
    <source>
        <dbReference type="SAM" id="MobiDB-lite"/>
    </source>
</evidence>
<proteinExistence type="predicted"/>
<dbReference type="PANTHER" id="PTHR14030:SF4">
    <property type="entry name" value="BUB1 KINASE, ISOFORM A-RELATED"/>
    <property type="match status" value="1"/>
</dbReference>
<sequence length="1223" mass="140885">MATSNDEWELSKENIQPLQQGRKPEVLKVALTINPEDLILQQRQAFEKELRTYTGTDPLSVWCKYIKWVEQNFPKGGKDGQIEQLIQQCISILKDRSEYYDDERFIEICLKFANIIPKQNEFYNYMYSHKIGCKSAMFFIAWSWELEYQNNINKAHKVLKEGINRKAEPLEKLKSYLEEFEMRIASKIMSNSEHTDTNEEPYRSAFSVLKPQKKKNLAPVLRTGDAVLETNKAAMIIGRQQPLPKNNVSSGKIPFKIYNAENIAPSLPIQSENPVPFILHSDSSKENEKRPSKWNKVKAKQVPSISRISENRDPGFKLHCDEVAPPTATPRSVPRASNILRARQDCPAPPLALFEPPDPLKKPMYDKEKVYGGAEEFSFEEIRAASWFKKEDLKKKESQYEKQQKLLRAKDEQIAKLMYEVQLLKNKESNASDLEDKSKNGVIDKNFSPDSQAPYFQSDKSESKSNYDSNTDSIQRALFPNTKHTSTFREASCIVRDFYNDTFALLQDEPSCTTSDNMFQRENFQNSRALAGNHKAQIFHDPLKGVKKDDHFEQNDQANQRPSITSYEQKLPFKPFQDPTEIITLTKENLGSKHLASSHSVQKDYFYEDAKENVENIPPREYIQETSKRELSGILQPSKDIMFIPLELQEQEDNSSEEEEECLYTENALQQNETLIPPCNTEQFVAGARIASTPNTQLKKDQKLNQQDEEENISKSFVPPNPLPPSTTFAQNKQLVKTDFRTTYVKDQSTFPASGVQLSVIMESSRECYKSSSSSGSSGSTTKLGTLEQCYSHEKSNIQRHLSKTDFFKDRQSIISRSGSSVINQRESIIKEQILQNKENSLIKPVAIRPNDSKNANCKGALLQNKEKEFQIHVADINPFDAKLNTKILKSLDLPSDYHSKLDVSKNLVKNLEVYNEIKFADFTCVVIRLIREGAFGKIYEAEKQNALNQEINSNTKVALKVCRNANDWEFYICYTVHRRLQEIHNPPDVKLSVMEIDAAKRCSDAIVLVSEFSQNGTLLDLVNMYKQKNENIPETIIMYLTFEMLHIVSKIHECKIIHGDIKPDNILIRNISNFNILDSFSLKTTLLRFIDFGRAIDLTTFERGVCFKTLLKDGCIEMKENKSWVFQIDWYGLLSCIHVLLFSEYMKVKQNPDGKWTIEKKFKRYWDQKLWVPLFDELLNIPSCYQEPNIAEYTSLIESKLKGSAQVFKMHLNRLASFYVEK</sequence>
<comment type="caution">
    <text evidence="9">The sequence shown here is derived from an EMBL/GenBank/DDBJ whole genome shotgun (WGS) entry which is preliminary data.</text>
</comment>
<comment type="subcellular location">
    <subcellularLocation>
        <location evidence="1">Chromosome</location>
        <location evidence="1">Centromere</location>
        <location evidence="1">Kinetochore</location>
    </subcellularLocation>
</comment>
<feature type="coiled-coil region" evidence="5">
    <location>
        <begin position="390"/>
        <end position="427"/>
    </location>
</feature>
<dbReference type="AlphaFoldDB" id="A0A8X6YHM9"/>
<dbReference type="GO" id="GO:0005634">
    <property type="term" value="C:nucleus"/>
    <property type="evidence" value="ECO:0007669"/>
    <property type="project" value="TreeGrafter"/>
</dbReference>
<dbReference type="GO" id="GO:0032991">
    <property type="term" value="C:protein-containing complex"/>
    <property type="evidence" value="ECO:0007669"/>
    <property type="project" value="UniProtKB-ARBA"/>
</dbReference>
<evidence type="ECO:0000256" key="1">
    <source>
        <dbReference type="ARBA" id="ARBA00004629"/>
    </source>
</evidence>
<reference evidence="9" key="1">
    <citation type="submission" date="2020-08" db="EMBL/GenBank/DDBJ databases">
        <title>Multicomponent nature underlies the extraordinary mechanical properties of spider dragline silk.</title>
        <authorList>
            <person name="Kono N."/>
            <person name="Nakamura H."/>
            <person name="Mori M."/>
            <person name="Yoshida Y."/>
            <person name="Ohtoshi R."/>
            <person name="Malay A.D."/>
            <person name="Moran D.A.P."/>
            <person name="Tomita M."/>
            <person name="Numata K."/>
            <person name="Arakawa K."/>
        </authorList>
    </citation>
    <scope>NUCLEOTIDE SEQUENCE</scope>
</reference>
<feature type="domain" description="Protein kinase" evidence="7">
    <location>
        <begin position="925"/>
        <end position="1223"/>
    </location>
</feature>
<dbReference type="InterPro" id="IPR013212">
    <property type="entry name" value="Mad3/Bub1_I"/>
</dbReference>
<dbReference type="Gene3D" id="1.25.40.430">
    <property type="match status" value="1"/>
</dbReference>
<dbReference type="EMBL" id="BMAV01019846">
    <property type="protein sequence ID" value="GFY73120.1"/>
    <property type="molecule type" value="Genomic_DNA"/>
</dbReference>
<dbReference type="InterPro" id="IPR011009">
    <property type="entry name" value="Kinase-like_dom_sf"/>
</dbReference>
<feature type="compositionally biased region" description="Basic and acidic residues" evidence="6">
    <location>
        <begin position="282"/>
        <end position="291"/>
    </location>
</feature>
<dbReference type="InterPro" id="IPR015661">
    <property type="entry name" value="Bub1/Mad3"/>
</dbReference>
<dbReference type="GO" id="GO:0007094">
    <property type="term" value="P:mitotic spindle assembly checkpoint signaling"/>
    <property type="evidence" value="ECO:0007669"/>
    <property type="project" value="InterPro"/>
</dbReference>
<dbReference type="SMART" id="SM00777">
    <property type="entry name" value="Mad3_BUB1_I"/>
    <property type="match status" value="1"/>
</dbReference>
<dbReference type="GO" id="GO:0051754">
    <property type="term" value="P:meiotic sister chromatid cohesion, centromeric"/>
    <property type="evidence" value="ECO:0007669"/>
    <property type="project" value="TreeGrafter"/>
</dbReference>
<evidence type="ECO:0008006" key="11">
    <source>
        <dbReference type="Google" id="ProtNLM"/>
    </source>
</evidence>
<dbReference type="PROSITE" id="PS51489">
    <property type="entry name" value="BUB1_N"/>
    <property type="match status" value="1"/>
</dbReference>
<dbReference type="SUPFAM" id="SSF56112">
    <property type="entry name" value="Protein kinase-like (PK-like)"/>
    <property type="match status" value="1"/>
</dbReference>
<feature type="region of interest" description="Disordered" evidence="6">
    <location>
        <begin position="697"/>
        <end position="727"/>
    </location>
</feature>
<accession>A0A8X6YHM9</accession>
<evidence type="ECO:0000313" key="9">
    <source>
        <dbReference type="EMBL" id="GFY73120.1"/>
    </source>
</evidence>
<organism evidence="9 10">
    <name type="scientific">Trichonephila inaurata madagascariensis</name>
    <dbReference type="NCBI Taxonomy" id="2747483"/>
    <lineage>
        <taxon>Eukaryota</taxon>
        <taxon>Metazoa</taxon>
        <taxon>Ecdysozoa</taxon>
        <taxon>Arthropoda</taxon>
        <taxon>Chelicerata</taxon>
        <taxon>Arachnida</taxon>
        <taxon>Araneae</taxon>
        <taxon>Araneomorphae</taxon>
        <taxon>Entelegynae</taxon>
        <taxon>Araneoidea</taxon>
        <taxon>Nephilidae</taxon>
        <taxon>Trichonephila</taxon>
        <taxon>Trichonephila inaurata</taxon>
    </lineage>
</organism>
<keyword evidence="4" id="KW-0137">Centromere</keyword>
<protein>
    <recommendedName>
        <fullName evidence="11">Mitotic checkpoint serine/threonine-protein kinase BUB1 beta</fullName>
    </recommendedName>
</protein>
<keyword evidence="10" id="KW-1185">Reference proteome</keyword>
<dbReference type="InterPro" id="IPR000719">
    <property type="entry name" value="Prot_kinase_dom"/>
</dbReference>
<dbReference type="InterPro" id="IPR008271">
    <property type="entry name" value="Ser/Thr_kinase_AS"/>
</dbReference>
<dbReference type="SMART" id="SM00220">
    <property type="entry name" value="S_TKc"/>
    <property type="match status" value="1"/>
</dbReference>
<dbReference type="OrthoDB" id="248495at2759"/>
<feature type="region of interest" description="Disordered" evidence="6">
    <location>
        <begin position="282"/>
        <end position="305"/>
    </location>
</feature>